<evidence type="ECO:0000313" key="1">
    <source>
        <dbReference type="EMBL" id="GAA0165799.1"/>
    </source>
</evidence>
<comment type="caution">
    <text evidence="1">The sequence shown here is derived from an EMBL/GenBank/DDBJ whole genome shotgun (WGS) entry which is preliminary data.</text>
</comment>
<sequence>MISGLSNLRNRMLKMASQSIGYFSMCNTALYPVMLPKKQTEVISFFEDLREATSDSPTSFQAYLQRRA</sequence>
<dbReference type="EMBL" id="BAABME010005498">
    <property type="protein sequence ID" value="GAA0165799.1"/>
    <property type="molecule type" value="Genomic_DNA"/>
</dbReference>
<name>A0AAV3QNZ0_LITER</name>
<dbReference type="Proteomes" id="UP001454036">
    <property type="component" value="Unassembled WGS sequence"/>
</dbReference>
<organism evidence="1 2">
    <name type="scientific">Lithospermum erythrorhizon</name>
    <name type="common">Purple gromwell</name>
    <name type="synonym">Lithospermum officinale var. erythrorhizon</name>
    <dbReference type="NCBI Taxonomy" id="34254"/>
    <lineage>
        <taxon>Eukaryota</taxon>
        <taxon>Viridiplantae</taxon>
        <taxon>Streptophyta</taxon>
        <taxon>Embryophyta</taxon>
        <taxon>Tracheophyta</taxon>
        <taxon>Spermatophyta</taxon>
        <taxon>Magnoliopsida</taxon>
        <taxon>eudicotyledons</taxon>
        <taxon>Gunneridae</taxon>
        <taxon>Pentapetalae</taxon>
        <taxon>asterids</taxon>
        <taxon>lamiids</taxon>
        <taxon>Boraginales</taxon>
        <taxon>Boraginaceae</taxon>
        <taxon>Boraginoideae</taxon>
        <taxon>Lithospermeae</taxon>
        <taxon>Lithospermum</taxon>
    </lineage>
</organism>
<keyword evidence="2" id="KW-1185">Reference proteome</keyword>
<protein>
    <submittedName>
        <fullName evidence="1">Uncharacterized protein</fullName>
    </submittedName>
</protein>
<dbReference type="AlphaFoldDB" id="A0AAV3QNZ0"/>
<proteinExistence type="predicted"/>
<evidence type="ECO:0000313" key="2">
    <source>
        <dbReference type="Proteomes" id="UP001454036"/>
    </source>
</evidence>
<gene>
    <name evidence="1" type="ORF">LIER_21110</name>
</gene>
<accession>A0AAV3QNZ0</accession>
<reference evidence="1 2" key="1">
    <citation type="submission" date="2024-01" db="EMBL/GenBank/DDBJ databases">
        <title>The complete chloroplast genome sequence of Lithospermum erythrorhizon: insights into the phylogenetic relationship among Boraginaceae species and the maternal lineages of purple gromwells.</title>
        <authorList>
            <person name="Okada T."/>
            <person name="Watanabe K."/>
        </authorList>
    </citation>
    <scope>NUCLEOTIDE SEQUENCE [LARGE SCALE GENOMIC DNA]</scope>
</reference>